<gene>
    <name evidence="7" type="ordered locus">Rmar_1776</name>
</gene>
<name>D0MJK2_RHOM4</name>
<dbReference type="KEGG" id="rmr:Rmar_1776"/>
<dbReference type="InterPro" id="IPR001647">
    <property type="entry name" value="HTH_TetR"/>
</dbReference>
<dbReference type="InterPro" id="IPR050109">
    <property type="entry name" value="HTH-type_TetR-like_transc_reg"/>
</dbReference>
<keyword evidence="1" id="KW-0678">Repressor</keyword>
<sequence>MVSSETTPAAVRARILETARRRFFREGYARVTMDELARALGMSKKTLYQHFPTKAALAAAVMETFRSQVAEGLGRIFSDHTLSLPERLARAFAEAARHLRQIEKPFLEDLARFLPDVWAETERFRSETIARLLGNALREGQAAGFIRTDVPVEIMLRSFQAVAERLVTPSALMELPYTLPEMIRLVIRLLFEGVLTDAARADFRKALDAIASGENLTT</sequence>
<protein>
    <submittedName>
        <fullName evidence="7">Transcriptional regulator, TetR family</fullName>
    </submittedName>
</protein>
<keyword evidence="4" id="KW-0804">Transcription</keyword>
<dbReference type="Gene3D" id="1.10.10.60">
    <property type="entry name" value="Homeodomain-like"/>
    <property type="match status" value="1"/>
</dbReference>
<dbReference type="PRINTS" id="PR00455">
    <property type="entry name" value="HTHTETR"/>
</dbReference>
<dbReference type="GO" id="GO:0000976">
    <property type="term" value="F:transcription cis-regulatory region binding"/>
    <property type="evidence" value="ECO:0007669"/>
    <property type="project" value="TreeGrafter"/>
</dbReference>
<dbReference type="SUPFAM" id="SSF48498">
    <property type="entry name" value="Tetracyclin repressor-like, C-terminal domain"/>
    <property type="match status" value="1"/>
</dbReference>
<evidence type="ECO:0000259" key="6">
    <source>
        <dbReference type="PROSITE" id="PS50977"/>
    </source>
</evidence>
<evidence type="ECO:0000313" key="7">
    <source>
        <dbReference type="EMBL" id="ACY48660.1"/>
    </source>
</evidence>
<proteinExistence type="predicted"/>
<evidence type="ECO:0000256" key="3">
    <source>
        <dbReference type="ARBA" id="ARBA00023125"/>
    </source>
</evidence>
<keyword evidence="2" id="KW-0805">Transcription regulation</keyword>
<feature type="DNA-binding region" description="H-T-H motif" evidence="5">
    <location>
        <begin position="32"/>
        <end position="51"/>
    </location>
</feature>
<dbReference type="OrthoDB" id="881297at2"/>
<dbReference type="AlphaFoldDB" id="D0MJK2"/>
<dbReference type="PROSITE" id="PS50977">
    <property type="entry name" value="HTH_TETR_2"/>
    <property type="match status" value="1"/>
</dbReference>
<dbReference type="Pfam" id="PF00440">
    <property type="entry name" value="TetR_N"/>
    <property type="match status" value="1"/>
</dbReference>
<evidence type="ECO:0000256" key="1">
    <source>
        <dbReference type="ARBA" id="ARBA00022491"/>
    </source>
</evidence>
<evidence type="ECO:0000256" key="4">
    <source>
        <dbReference type="ARBA" id="ARBA00023163"/>
    </source>
</evidence>
<dbReference type="HOGENOM" id="CLU_069356_30_1_10"/>
<dbReference type="PANTHER" id="PTHR30055">
    <property type="entry name" value="HTH-TYPE TRANSCRIPTIONAL REGULATOR RUTR"/>
    <property type="match status" value="1"/>
</dbReference>
<reference evidence="7 8" key="1">
    <citation type="journal article" date="2009" name="Stand. Genomic Sci.">
        <title>Complete genome sequence of Rhodothermus marinus type strain (R-10).</title>
        <authorList>
            <person name="Nolan M."/>
            <person name="Tindall B.J."/>
            <person name="Pomrenke H."/>
            <person name="Lapidus A."/>
            <person name="Copeland A."/>
            <person name="Glavina Del Rio T."/>
            <person name="Lucas S."/>
            <person name="Chen F."/>
            <person name="Tice H."/>
            <person name="Cheng J.F."/>
            <person name="Saunders E."/>
            <person name="Han C."/>
            <person name="Bruce D."/>
            <person name="Goodwin L."/>
            <person name="Chain P."/>
            <person name="Pitluck S."/>
            <person name="Ovchinikova G."/>
            <person name="Pati A."/>
            <person name="Ivanova N."/>
            <person name="Mavromatis K."/>
            <person name="Chen A."/>
            <person name="Palaniappan K."/>
            <person name="Land M."/>
            <person name="Hauser L."/>
            <person name="Chang Y.J."/>
            <person name="Jeffries C.D."/>
            <person name="Brettin T."/>
            <person name="Goker M."/>
            <person name="Bristow J."/>
            <person name="Eisen J.A."/>
            <person name="Markowitz V."/>
            <person name="Hugenholtz P."/>
            <person name="Kyrpides N.C."/>
            <person name="Klenk H.P."/>
            <person name="Detter J.C."/>
        </authorList>
    </citation>
    <scope>NUCLEOTIDE SEQUENCE [LARGE SCALE GENOMIC DNA]</scope>
    <source>
        <strain evidence="8">ATCC 43812 / DSM 4252 / R-10</strain>
    </source>
</reference>
<dbReference type="EMBL" id="CP001807">
    <property type="protein sequence ID" value="ACY48660.1"/>
    <property type="molecule type" value="Genomic_DNA"/>
</dbReference>
<evidence type="ECO:0000313" key="8">
    <source>
        <dbReference type="Proteomes" id="UP000002221"/>
    </source>
</evidence>
<dbReference type="Gene3D" id="1.10.357.10">
    <property type="entry name" value="Tetracycline Repressor, domain 2"/>
    <property type="match status" value="1"/>
</dbReference>
<organism evidence="7 8">
    <name type="scientific">Rhodothermus marinus (strain ATCC 43812 / DSM 4252 / R-10)</name>
    <name type="common">Rhodothermus obamensis</name>
    <dbReference type="NCBI Taxonomy" id="518766"/>
    <lineage>
        <taxon>Bacteria</taxon>
        <taxon>Pseudomonadati</taxon>
        <taxon>Rhodothermota</taxon>
        <taxon>Rhodothermia</taxon>
        <taxon>Rhodothermales</taxon>
        <taxon>Rhodothermaceae</taxon>
        <taxon>Rhodothermus</taxon>
    </lineage>
</organism>
<dbReference type="InterPro" id="IPR036271">
    <property type="entry name" value="Tet_transcr_reg_TetR-rel_C_sf"/>
</dbReference>
<evidence type="ECO:0000256" key="5">
    <source>
        <dbReference type="PROSITE-ProRule" id="PRU00335"/>
    </source>
</evidence>
<dbReference type="PANTHER" id="PTHR30055:SF175">
    <property type="entry name" value="HTH-TYPE TRANSCRIPTIONAL REPRESSOR KSTR2"/>
    <property type="match status" value="1"/>
</dbReference>
<dbReference type="InterPro" id="IPR009057">
    <property type="entry name" value="Homeodomain-like_sf"/>
</dbReference>
<keyword evidence="8" id="KW-1185">Reference proteome</keyword>
<dbReference type="eggNOG" id="COG1309">
    <property type="taxonomic scope" value="Bacteria"/>
</dbReference>
<accession>D0MJK2</accession>
<dbReference type="GO" id="GO:0003700">
    <property type="term" value="F:DNA-binding transcription factor activity"/>
    <property type="evidence" value="ECO:0007669"/>
    <property type="project" value="TreeGrafter"/>
</dbReference>
<dbReference type="Proteomes" id="UP000002221">
    <property type="component" value="Chromosome"/>
</dbReference>
<evidence type="ECO:0000256" key="2">
    <source>
        <dbReference type="ARBA" id="ARBA00023015"/>
    </source>
</evidence>
<dbReference type="STRING" id="518766.Rmar_1776"/>
<feature type="domain" description="HTH tetR-type" evidence="6">
    <location>
        <begin position="9"/>
        <end position="69"/>
    </location>
</feature>
<keyword evidence="3 5" id="KW-0238">DNA-binding</keyword>
<dbReference type="SUPFAM" id="SSF46689">
    <property type="entry name" value="Homeodomain-like"/>
    <property type="match status" value="1"/>
</dbReference>